<dbReference type="Proteomes" id="UP001063228">
    <property type="component" value="Chromosome"/>
</dbReference>
<sequence length="53" mass="5627">MSSAKAKNKNRVSSIMNPDRLNISLIAVVAGSGFSAHLQAQSSPSLLNFPNTR</sequence>
<name>A0ABY6F7G3_9PSED</name>
<evidence type="ECO:0000313" key="1">
    <source>
        <dbReference type="EMBL" id="UXZ93812.1"/>
    </source>
</evidence>
<organism evidence="1 2">
    <name type="scientific">Pseudomonas phytophila</name>
    <dbReference type="NCBI Taxonomy" id="2867264"/>
    <lineage>
        <taxon>Bacteria</taxon>
        <taxon>Pseudomonadati</taxon>
        <taxon>Pseudomonadota</taxon>
        <taxon>Gammaproteobacteria</taxon>
        <taxon>Pseudomonadales</taxon>
        <taxon>Pseudomonadaceae</taxon>
        <taxon>Pseudomonas</taxon>
    </lineage>
</organism>
<dbReference type="RefSeq" id="WP_161628588.1">
    <property type="nucleotide sequence ID" value="NZ_CP081201.1"/>
</dbReference>
<protein>
    <submittedName>
        <fullName evidence="1">Uncharacterized protein</fullName>
    </submittedName>
</protein>
<accession>A0ABY6F7G3</accession>
<proteinExistence type="predicted"/>
<gene>
    <name evidence="1" type="ORF">K3169_15560</name>
</gene>
<reference evidence="1" key="1">
    <citation type="submission" date="2021-08" db="EMBL/GenBank/DDBJ databases">
        <title>Complete genome sequence of Pseudomonas phytophila.</title>
        <authorList>
            <person name="Weir B.S."/>
            <person name="Templeton M.D."/>
            <person name="Arshed S."/>
            <person name="Andersen M.T."/>
            <person name="Jayaraman J."/>
        </authorList>
    </citation>
    <scope>NUCLEOTIDE SEQUENCE</scope>
    <source>
        <strain evidence="1">ICMP 23753</strain>
    </source>
</reference>
<keyword evidence="2" id="KW-1185">Reference proteome</keyword>
<dbReference type="EMBL" id="CP081201">
    <property type="protein sequence ID" value="UXZ93812.1"/>
    <property type="molecule type" value="Genomic_DNA"/>
</dbReference>
<evidence type="ECO:0000313" key="2">
    <source>
        <dbReference type="Proteomes" id="UP001063228"/>
    </source>
</evidence>